<sequence length="294" mass="33290">MIAVSPANSQLPFLLFDGEFEGTFETKLTWGLGRGVNRTLPLLLQTAIELASGLAYLDGLYRPFAPVGPDDFVVLCRNGRITISFDPDAAPVDNKRTGLPVTMLDIFHRLCKKTFDAALKGFFMSPDSACINAHHWRGNNRPANCPCEEVEDYQESVLDDLQIPEDWFYRVFPSMPKPPQPFRQHDLVCGAHASGTKMTLELLSHQLQLFLRRPFQILLSNLQSKNLVLRHHTPQNHSATDHAMDRHFTRSGIVVSTRPVHDRIYISYSSKRLLIYITFFYFQSEDGNQLVAGA</sequence>
<dbReference type="STRING" id="685588.A0A067SR34"/>
<organism evidence="1 2">
    <name type="scientific">Galerina marginata (strain CBS 339.88)</name>
    <dbReference type="NCBI Taxonomy" id="685588"/>
    <lineage>
        <taxon>Eukaryota</taxon>
        <taxon>Fungi</taxon>
        <taxon>Dikarya</taxon>
        <taxon>Basidiomycota</taxon>
        <taxon>Agaricomycotina</taxon>
        <taxon>Agaricomycetes</taxon>
        <taxon>Agaricomycetidae</taxon>
        <taxon>Agaricales</taxon>
        <taxon>Agaricineae</taxon>
        <taxon>Strophariaceae</taxon>
        <taxon>Galerina</taxon>
    </lineage>
</organism>
<evidence type="ECO:0000313" key="1">
    <source>
        <dbReference type="EMBL" id="KDR69258.1"/>
    </source>
</evidence>
<reference evidence="2" key="1">
    <citation type="journal article" date="2014" name="Proc. Natl. Acad. Sci. U.S.A.">
        <title>Extensive sampling of basidiomycete genomes demonstrates inadequacy of the white-rot/brown-rot paradigm for wood decay fungi.</title>
        <authorList>
            <person name="Riley R."/>
            <person name="Salamov A.A."/>
            <person name="Brown D.W."/>
            <person name="Nagy L.G."/>
            <person name="Floudas D."/>
            <person name="Held B.W."/>
            <person name="Levasseur A."/>
            <person name="Lombard V."/>
            <person name="Morin E."/>
            <person name="Otillar R."/>
            <person name="Lindquist E.A."/>
            <person name="Sun H."/>
            <person name="LaButti K.M."/>
            <person name="Schmutz J."/>
            <person name="Jabbour D."/>
            <person name="Luo H."/>
            <person name="Baker S.E."/>
            <person name="Pisabarro A.G."/>
            <person name="Walton J.D."/>
            <person name="Blanchette R.A."/>
            <person name="Henrissat B."/>
            <person name="Martin F."/>
            <person name="Cullen D."/>
            <person name="Hibbett D.S."/>
            <person name="Grigoriev I.V."/>
        </authorList>
    </citation>
    <scope>NUCLEOTIDE SEQUENCE [LARGE SCALE GENOMIC DNA]</scope>
    <source>
        <strain evidence="2">CBS 339.88</strain>
    </source>
</reference>
<dbReference type="Proteomes" id="UP000027222">
    <property type="component" value="Unassembled WGS sequence"/>
</dbReference>
<dbReference type="OrthoDB" id="3026831at2759"/>
<gene>
    <name evidence="1" type="ORF">GALMADRAFT_282704</name>
</gene>
<evidence type="ECO:0000313" key="2">
    <source>
        <dbReference type="Proteomes" id="UP000027222"/>
    </source>
</evidence>
<protein>
    <submittedName>
        <fullName evidence="1">Uncharacterized protein</fullName>
    </submittedName>
</protein>
<proteinExistence type="predicted"/>
<name>A0A067SR34_GALM3</name>
<dbReference type="AlphaFoldDB" id="A0A067SR34"/>
<dbReference type="EMBL" id="KL142403">
    <property type="protein sequence ID" value="KDR69258.1"/>
    <property type="molecule type" value="Genomic_DNA"/>
</dbReference>
<accession>A0A067SR34</accession>
<feature type="non-terminal residue" evidence="1">
    <location>
        <position position="1"/>
    </location>
</feature>
<keyword evidence="2" id="KW-1185">Reference proteome</keyword>
<dbReference type="HOGENOM" id="CLU_946807_0_0_1"/>